<evidence type="ECO:0000313" key="3">
    <source>
        <dbReference type="EMBL" id="OTA81684.1"/>
    </source>
</evidence>
<feature type="region of interest" description="Disordered" evidence="2">
    <location>
        <begin position="136"/>
        <end position="169"/>
    </location>
</feature>
<dbReference type="InterPro" id="IPR009061">
    <property type="entry name" value="DNA-bd_dom_put_sf"/>
</dbReference>
<dbReference type="EMBL" id="MIMU01000135">
    <property type="protein sequence ID" value="OTA81684.1"/>
    <property type="molecule type" value="Genomic_DNA"/>
</dbReference>
<dbReference type="RefSeq" id="WP_086136081.1">
    <property type="nucleotide sequence ID" value="NZ_MIMU01000135.1"/>
</dbReference>
<accession>A0A1Y2UHJ7</accession>
<organism evidence="3 4">
    <name type="scientific">Limosilactobacillus reuteri</name>
    <name type="common">Lactobacillus reuteri</name>
    <dbReference type="NCBI Taxonomy" id="1598"/>
    <lineage>
        <taxon>Bacteria</taxon>
        <taxon>Bacillati</taxon>
        <taxon>Bacillota</taxon>
        <taxon>Bacilli</taxon>
        <taxon>Lactobacillales</taxon>
        <taxon>Lactobacillaceae</taxon>
        <taxon>Limosilactobacillus</taxon>
    </lineage>
</organism>
<evidence type="ECO:0000256" key="2">
    <source>
        <dbReference type="SAM" id="MobiDB-lite"/>
    </source>
</evidence>
<reference evidence="3 4" key="1">
    <citation type="submission" date="2016-09" db="EMBL/GenBank/DDBJ databases">
        <title>Lactobacillus reuteri KLR3005, genome sequencing and assembly.</title>
        <authorList>
            <person name="Lee J.-Y."/>
            <person name="Kim E.B."/>
            <person name="Choi Y.-J."/>
        </authorList>
    </citation>
    <scope>NUCLEOTIDE SEQUENCE [LARGE SCALE GENOMIC DNA]</scope>
    <source>
        <strain evidence="3 4">KLR3005</strain>
    </source>
</reference>
<proteinExistence type="predicted"/>
<evidence type="ECO:0000256" key="1">
    <source>
        <dbReference type="SAM" id="Coils"/>
    </source>
</evidence>
<dbReference type="Proteomes" id="UP000194286">
    <property type="component" value="Unassembled WGS sequence"/>
</dbReference>
<evidence type="ECO:0000313" key="4">
    <source>
        <dbReference type="Proteomes" id="UP000194286"/>
    </source>
</evidence>
<sequence length="180" mass="20979">MANNKDKTFTMQEMADILKVNKTTVYRYLKKEKISPATIESNTNYYSATVMQQLKNHFKVDEIRNNALKSPNDKLIETLQNQVQSLQEELRDEKFRSDKALEAKDRQIEELNNRLKESHQLQLGLQKKLEMIPEPKETTVVTSSNDIKVKDNNNNEAEESKSTKEADHKSGWFKKLFAKD</sequence>
<dbReference type="AlphaFoldDB" id="A0A1Y2UHJ7"/>
<dbReference type="Gene3D" id="1.10.1660.10">
    <property type="match status" value="1"/>
</dbReference>
<keyword evidence="1" id="KW-0175">Coiled coil</keyword>
<protein>
    <recommendedName>
        <fullName evidence="5">DUF536 domain-containing protein</fullName>
    </recommendedName>
</protein>
<feature type="coiled-coil region" evidence="1">
    <location>
        <begin position="76"/>
        <end position="121"/>
    </location>
</feature>
<comment type="caution">
    <text evidence="3">The sequence shown here is derived from an EMBL/GenBank/DDBJ whole genome shotgun (WGS) entry which is preliminary data.</text>
</comment>
<dbReference type="SUPFAM" id="SSF46955">
    <property type="entry name" value="Putative DNA-binding domain"/>
    <property type="match status" value="1"/>
</dbReference>
<evidence type="ECO:0008006" key="5">
    <source>
        <dbReference type="Google" id="ProtNLM"/>
    </source>
</evidence>
<feature type="compositionally biased region" description="Basic and acidic residues" evidence="2">
    <location>
        <begin position="147"/>
        <end position="169"/>
    </location>
</feature>
<gene>
    <name evidence="3" type="ORF">BHL82_09695</name>
</gene>
<name>A0A1Y2UHJ7_LIMRT</name>